<reference evidence="3" key="1">
    <citation type="submission" date="2020-03" db="EMBL/GenBank/DDBJ databases">
        <title>Castanea mollissima Vanexum genome sequencing.</title>
        <authorList>
            <person name="Staton M."/>
        </authorList>
    </citation>
    <scope>NUCLEOTIDE SEQUENCE</scope>
    <source>
        <tissue evidence="3">Leaf</tissue>
    </source>
</reference>
<keyword evidence="4" id="KW-1185">Reference proteome</keyword>
<evidence type="ECO:0000256" key="1">
    <source>
        <dbReference type="SAM" id="MobiDB-lite"/>
    </source>
</evidence>
<comment type="caution">
    <text evidence="3">The sequence shown here is derived from an EMBL/GenBank/DDBJ whole genome shotgun (WGS) entry which is preliminary data.</text>
</comment>
<keyword evidence="2" id="KW-0472">Membrane</keyword>
<evidence type="ECO:0000313" key="4">
    <source>
        <dbReference type="Proteomes" id="UP000737018"/>
    </source>
</evidence>
<name>A0A8J4RPN9_9ROSI</name>
<proteinExistence type="predicted"/>
<accession>A0A8J4RPN9</accession>
<dbReference type="EMBL" id="JRKL02000216">
    <property type="protein sequence ID" value="KAF3973725.1"/>
    <property type="molecule type" value="Genomic_DNA"/>
</dbReference>
<sequence length="70" mass="8007">MKLKQKGLVVRDIILTQFLFPSVLFFSVEFFRSSALHPKLPTNPSEKKLSTSSTNSRSPRALEVSYDFED</sequence>
<keyword evidence="2" id="KW-1133">Transmembrane helix</keyword>
<dbReference type="AlphaFoldDB" id="A0A8J4RPN9"/>
<feature type="transmembrane region" description="Helical" evidence="2">
    <location>
        <begin position="12"/>
        <end position="31"/>
    </location>
</feature>
<organism evidence="3 4">
    <name type="scientific">Castanea mollissima</name>
    <name type="common">Chinese chestnut</name>
    <dbReference type="NCBI Taxonomy" id="60419"/>
    <lineage>
        <taxon>Eukaryota</taxon>
        <taxon>Viridiplantae</taxon>
        <taxon>Streptophyta</taxon>
        <taxon>Embryophyta</taxon>
        <taxon>Tracheophyta</taxon>
        <taxon>Spermatophyta</taxon>
        <taxon>Magnoliopsida</taxon>
        <taxon>eudicotyledons</taxon>
        <taxon>Gunneridae</taxon>
        <taxon>Pentapetalae</taxon>
        <taxon>rosids</taxon>
        <taxon>fabids</taxon>
        <taxon>Fagales</taxon>
        <taxon>Fagaceae</taxon>
        <taxon>Castanea</taxon>
    </lineage>
</organism>
<evidence type="ECO:0000313" key="3">
    <source>
        <dbReference type="EMBL" id="KAF3973725.1"/>
    </source>
</evidence>
<feature type="region of interest" description="Disordered" evidence="1">
    <location>
        <begin position="36"/>
        <end position="70"/>
    </location>
</feature>
<gene>
    <name evidence="3" type="ORF">CMV_002873</name>
</gene>
<dbReference type="Proteomes" id="UP000737018">
    <property type="component" value="Unassembled WGS sequence"/>
</dbReference>
<keyword evidence="2" id="KW-0812">Transmembrane</keyword>
<evidence type="ECO:0000256" key="2">
    <source>
        <dbReference type="SAM" id="Phobius"/>
    </source>
</evidence>
<protein>
    <submittedName>
        <fullName evidence="3">Uncharacterized protein</fullName>
    </submittedName>
</protein>